<feature type="non-terminal residue" evidence="2">
    <location>
        <position position="1"/>
    </location>
</feature>
<dbReference type="InterPro" id="IPR047650">
    <property type="entry name" value="Transpos_IS110"/>
</dbReference>
<dbReference type="EMBL" id="JAESWC010000015">
    <property type="protein sequence ID" value="MBL4937653.1"/>
    <property type="molecule type" value="Genomic_DNA"/>
</dbReference>
<dbReference type="InterPro" id="IPR003346">
    <property type="entry name" value="Transposase_20"/>
</dbReference>
<comment type="caution">
    <text evidence="2">The sequence shown here is derived from an EMBL/GenBank/DDBJ whole genome shotgun (WGS) entry which is preliminary data.</text>
</comment>
<proteinExistence type="predicted"/>
<evidence type="ECO:0000313" key="3">
    <source>
        <dbReference type="Proteomes" id="UP000632377"/>
    </source>
</evidence>
<accession>A0ABS1TE61</accession>
<evidence type="ECO:0000313" key="2">
    <source>
        <dbReference type="EMBL" id="MBL4937653.1"/>
    </source>
</evidence>
<reference evidence="2 3" key="1">
    <citation type="submission" date="2021-01" db="EMBL/GenBank/DDBJ databases">
        <title>Genome public.</title>
        <authorList>
            <person name="Liu C."/>
            <person name="Sun Q."/>
        </authorList>
    </citation>
    <scope>NUCLEOTIDE SEQUENCE [LARGE SCALE GENOMIC DNA]</scope>
    <source>
        <strain evidence="2 3">YIM B02515</strain>
    </source>
</reference>
<dbReference type="Proteomes" id="UP000632377">
    <property type="component" value="Unassembled WGS sequence"/>
</dbReference>
<dbReference type="Pfam" id="PF02371">
    <property type="entry name" value="Transposase_20"/>
    <property type="match status" value="1"/>
</dbReference>
<evidence type="ECO:0000259" key="1">
    <source>
        <dbReference type="Pfam" id="PF02371"/>
    </source>
</evidence>
<gene>
    <name evidence="2" type="ORF">JK636_18240</name>
</gene>
<keyword evidence="3" id="KW-1185">Reference proteome</keyword>
<dbReference type="RefSeq" id="WP_202750406.1">
    <property type="nucleotide sequence ID" value="NZ_JAESWC010000015.1"/>
</dbReference>
<dbReference type="PANTHER" id="PTHR33055:SF15">
    <property type="entry name" value="TRANSPOSASE-RELATED"/>
    <property type="match status" value="1"/>
</dbReference>
<sequence length="108" mass="11783">IGDISKFSSAKKLAAYAGLDPSVYQSGNFRAKNNKISKLGSSYLRKALYQATVAGISKRSSGILNATLYDFYDRKLSEGKSSKSAIVATSHKLLRIIYGILTHKTTFN</sequence>
<dbReference type="PANTHER" id="PTHR33055">
    <property type="entry name" value="TRANSPOSASE FOR INSERTION SEQUENCE ELEMENT IS1111A"/>
    <property type="match status" value="1"/>
</dbReference>
<name>A0ABS1TE61_9CLOT</name>
<protein>
    <submittedName>
        <fullName evidence="2">IS110 family transposase</fullName>
    </submittedName>
</protein>
<feature type="domain" description="Transposase IS116/IS110/IS902 C-terminal" evidence="1">
    <location>
        <begin position="1"/>
        <end position="59"/>
    </location>
</feature>
<organism evidence="2 3">
    <name type="scientific">Clostridium rhizosphaerae</name>
    <dbReference type="NCBI Taxonomy" id="2803861"/>
    <lineage>
        <taxon>Bacteria</taxon>
        <taxon>Bacillati</taxon>
        <taxon>Bacillota</taxon>
        <taxon>Clostridia</taxon>
        <taxon>Eubacteriales</taxon>
        <taxon>Clostridiaceae</taxon>
        <taxon>Clostridium</taxon>
    </lineage>
</organism>